<sequence length="247" mass="27215">MIVSVMQFMITIILAIVCGQALGLSEGNWSLIALLVPALWMLPRSGNAGLVLLIGLLTYGFTLSYQPAALSVSMWVIFPLLMVAFSAPRHKGVMVICGLILLTLQVGIMTTQSAGKLDGTPVMTVLQILSVSAIWWAVNSWKYTPSSARHWWALLLLLPLWIAEFTFAVVISLCVTGLMAIINKLVKQRAQHWSMLLCWTLPTVAFMGIVLAPAIEVPKPVFVVWLCLLATAWMTDYLLKSSEEQIE</sequence>
<feature type="transmembrane region" description="Helical" evidence="1">
    <location>
        <begin position="122"/>
        <end position="138"/>
    </location>
</feature>
<evidence type="ECO:0000313" key="3">
    <source>
        <dbReference type="Proteomes" id="UP000615796"/>
    </source>
</evidence>
<feature type="transmembrane region" description="Helical" evidence="1">
    <location>
        <begin position="193"/>
        <end position="215"/>
    </location>
</feature>
<feature type="transmembrane region" description="Helical" evidence="1">
    <location>
        <begin position="93"/>
        <end position="110"/>
    </location>
</feature>
<proteinExistence type="predicted"/>
<keyword evidence="1" id="KW-0812">Transmembrane</keyword>
<gene>
    <name evidence="2" type="ORF">H8Q88_03105</name>
</gene>
<evidence type="ECO:0000256" key="1">
    <source>
        <dbReference type="SAM" id="Phobius"/>
    </source>
</evidence>
<evidence type="ECO:0000313" key="2">
    <source>
        <dbReference type="EMBL" id="MBC5849948.1"/>
    </source>
</evidence>
<keyword evidence="3" id="KW-1185">Reference proteome</keyword>
<organism evidence="2 3">
    <name type="scientific">Vibrio metschnikovii</name>
    <dbReference type="NCBI Taxonomy" id="28172"/>
    <lineage>
        <taxon>Bacteria</taxon>
        <taxon>Pseudomonadati</taxon>
        <taxon>Pseudomonadota</taxon>
        <taxon>Gammaproteobacteria</taxon>
        <taxon>Vibrionales</taxon>
        <taxon>Vibrionaceae</taxon>
        <taxon>Vibrio</taxon>
    </lineage>
</organism>
<dbReference type="AlphaFoldDB" id="A0A9X0ULC9"/>
<feature type="transmembrane region" description="Helical" evidence="1">
    <location>
        <begin position="221"/>
        <end position="239"/>
    </location>
</feature>
<dbReference type="EMBL" id="JACRUP010000001">
    <property type="protein sequence ID" value="MBC5849948.1"/>
    <property type="molecule type" value="Genomic_DNA"/>
</dbReference>
<feature type="transmembrane region" description="Helical" evidence="1">
    <location>
        <begin position="68"/>
        <end position="87"/>
    </location>
</feature>
<feature type="transmembrane region" description="Helical" evidence="1">
    <location>
        <begin position="150"/>
        <end position="181"/>
    </location>
</feature>
<reference evidence="2" key="1">
    <citation type="submission" date="2020-08" db="EMBL/GenBank/DDBJ databases">
        <title>Genome Sequencing and Pan-Genome Analysis of Migratory bird Vibrio Strains, Inner Mongolia.</title>
        <authorList>
            <person name="Zheng L."/>
        </authorList>
    </citation>
    <scope>NUCLEOTIDE SEQUENCE</scope>
    <source>
        <strain evidence="2">M13F</strain>
    </source>
</reference>
<feature type="transmembrane region" description="Helical" evidence="1">
    <location>
        <begin position="39"/>
        <end position="61"/>
    </location>
</feature>
<accession>A0A9X0ULC9</accession>
<keyword evidence="1" id="KW-1133">Transmembrane helix</keyword>
<keyword evidence="1" id="KW-0472">Membrane</keyword>
<dbReference type="RefSeq" id="WP_187025253.1">
    <property type="nucleotide sequence ID" value="NZ_JACRUP010000001.1"/>
</dbReference>
<comment type="caution">
    <text evidence="2">The sequence shown here is derived from an EMBL/GenBank/DDBJ whole genome shotgun (WGS) entry which is preliminary data.</text>
</comment>
<dbReference type="Proteomes" id="UP000615796">
    <property type="component" value="Unassembled WGS sequence"/>
</dbReference>
<protein>
    <submittedName>
        <fullName evidence="2">Uncharacterized protein</fullName>
    </submittedName>
</protein>
<name>A0A9X0ULC9_VIBME</name>